<protein>
    <recommendedName>
        <fullName evidence="5">MORN repeat protein</fullName>
    </recommendedName>
</protein>
<evidence type="ECO:0000313" key="3">
    <source>
        <dbReference type="EMBL" id="BDA77820.1"/>
    </source>
</evidence>
<organism evidence="3 4">
    <name type="scientific">Leptospira kobayashii</name>
    <dbReference type="NCBI Taxonomy" id="1917830"/>
    <lineage>
        <taxon>Bacteria</taxon>
        <taxon>Pseudomonadati</taxon>
        <taxon>Spirochaetota</taxon>
        <taxon>Spirochaetia</taxon>
        <taxon>Leptospirales</taxon>
        <taxon>Leptospiraceae</taxon>
        <taxon>Leptospira</taxon>
    </lineage>
</organism>
<keyword evidence="2" id="KW-0812">Transmembrane</keyword>
<dbReference type="EMBL" id="AP025028">
    <property type="protein sequence ID" value="BDA77820.1"/>
    <property type="molecule type" value="Genomic_DNA"/>
</dbReference>
<name>A0ABN6KDC5_9LEPT</name>
<keyword evidence="2" id="KW-0472">Membrane</keyword>
<keyword evidence="1" id="KW-0677">Repeat</keyword>
<dbReference type="SMART" id="SM00698">
    <property type="entry name" value="MORN"/>
    <property type="match status" value="5"/>
</dbReference>
<feature type="transmembrane region" description="Helical" evidence="2">
    <location>
        <begin position="12"/>
        <end position="34"/>
    </location>
</feature>
<dbReference type="SUPFAM" id="SSF82185">
    <property type="entry name" value="Histone H3 K4-specific methyltransferase SET7/9 N-terminal domain"/>
    <property type="match status" value="2"/>
</dbReference>
<accession>A0ABN6KDC5</accession>
<evidence type="ECO:0008006" key="5">
    <source>
        <dbReference type="Google" id="ProtNLM"/>
    </source>
</evidence>
<keyword evidence="4" id="KW-1185">Reference proteome</keyword>
<dbReference type="Proteomes" id="UP000245263">
    <property type="component" value="Chromosome 1"/>
</dbReference>
<evidence type="ECO:0000256" key="2">
    <source>
        <dbReference type="SAM" id="Phobius"/>
    </source>
</evidence>
<sequence length="214" mass="24030">MRFLNRLAKKQILIYSSSAFLLILLFSFFTINYINAPKCVYGNCKTGFGSLEFKTGAVYSGNFKDARFEGYGILKLPTGEHYEGFWQNDLRHGKGKFFYADGSVYDGEFRNHNKNGKGSFTWSDQTNLKVTFLNGEPEGEGTLTLPNQVKLKGIYHKGLVAEGQGIYIYDDGSRYIGGWHNGKREGVGTLINKKGIVIAAGQWKNNAPEILKKR</sequence>
<evidence type="ECO:0000256" key="1">
    <source>
        <dbReference type="ARBA" id="ARBA00022737"/>
    </source>
</evidence>
<gene>
    <name evidence="3" type="ORF">LPTSP3_g07500</name>
</gene>
<dbReference type="RefSeq" id="WP_109020747.1">
    <property type="nucleotide sequence ID" value="NZ_AP025028.1"/>
</dbReference>
<dbReference type="PANTHER" id="PTHR43215">
    <property type="entry name" value="RADIAL SPOKE HEAD 1 HOMOLOG"/>
    <property type="match status" value="1"/>
</dbReference>
<proteinExistence type="predicted"/>
<dbReference type="Gene3D" id="2.20.110.10">
    <property type="entry name" value="Histone H3 K4-specific methyltransferase SET7/9 N-terminal domain"/>
    <property type="match status" value="3"/>
</dbReference>
<keyword evidence="2" id="KW-1133">Transmembrane helix</keyword>
<dbReference type="Pfam" id="PF02493">
    <property type="entry name" value="MORN"/>
    <property type="match status" value="6"/>
</dbReference>
<evidence type="ECO:0000313" key="4">
    <source>
        <dbReference type="Proteomes" id="UP000245263"/>
    </source>
</evidence>
<dbReference type="PANTHER" id="PTHR43215:SF14">
    <property type="entry name" value="RADIAL SPOKE HEAD 1 HOMOLOG"/>
    <property type="match status" value="1"/>
</dbReference>
<reference evidence="3 4" key="1">
    <citation type="submission" date="2021-08" db="EMBL/GenBank/DDBJ databases">
        <title>Complete genome sequence of Leptospira kobayashii strain E30.</title>
        <authorList>
            <person name="Nakao R."/>
            <person name="Nakamura S."/>
            <person name="Masuzawa T."/>
            <person name="Koizumi N."/>
        </authorList>
    </citation>
    <scope>NUCLEOTIDE SEQUENCE [LARGE SCALE GENOMIC DNA]</scope>
    <source>
        <strain evidence="3 4">E30</strain>
    </source>
</reference>
<dbReference type="InterPro" id="IPR003409">
    <property type="entry name" value="MORN"/>
</dbReference>